<name>A0A0S3PXW0_9BRAD</name>
<dbReference type="Pfam" id="PF10026">
    <property type="entry name" value="DUF2268"/>
    <property type="match status" value="1"/>
</dbReference>
<organism evidence="2 3">
    <name type="scientific">Variibacter gotjawalensis</name>
    <dbReference type="NCBI Taxonomy" id="1333996"/>
    <lineage>
        <taxon>Bacteria</taxon>
        <taxon>Pseudomonadati</taxon>
        <taxon>Pseudomonadota</taxon>
        <taxon>Alphaproteobacteria</taxon>
        <taxon>Hyphomicrobiales</taxon>
        <taxon>Nitrobacteraceae</taxon>
        <taxon>Variibacter</taxon>
    </lineage>
</organism>
<dbReference type="AlphaFoldDB" id="A0A0S3PXW0"/>
<evidence type="ECO:0000313" key="2">
    <source>
        <dbReference type="EMBL" id="BAT60792.1"/>
    </source>
</evidence>
<dbReference type="KEGG" id="vgo:GJW-30_1_03342"/>
<dbReference type="EMBL" id="AP014946">
    <property type="protein sequence ID" value="BAT60792.1"/>
    <property type="molecule type" value="Genomic_DNA"/>
</dbReference>
<keyword evidence="3" id="KW-1185">Reference proteome</keyword>
<protein>
    <recommendedName>
        <fullName evidence="1">DUF2268 domain-containing protein</fullName>
    </recommendedName>
</protein>
<sequence length="227" mass="24003">MSVRFVPLDAGSEFAPGRLTQLVGYLEAALADVGPPIDAKNVDVLLTPTHRPIAGWDAQGFAQSAHLITIGVDPRCDGREKGSIALQLRAQLAHELHHATRFAGPGYGTTLGEALISEGLAQCYEEEVGCPTPNYAVEVSGVPLRQLAANAIGELSAVSYDHPKWFFGTGNSANFPRWGGYSLGYALVKAWLNESGTTASKAVAIPVSEILPQAFELFGEKVEASAA</sequence>
<dbReference type="Proteomes" id="UP000236884">
    <property type="component" value="Chromosome"/>
</dbReference>
<accession>A0A0S3PXW0</accession>
<dbReference type="RefSeq" id="WP_096357321.1">
    <property type="nucleotide sequence ID" value="NZ_AP014946.1"/>
</dbReference>
<feature type="domain" description="DUF2268" evidence="1">
    <location>
        <begin position="87"/>
        <end position="211"/>
    </location>
</feature>
<evidence type="ECO:0000313" key="3">
    <source>
        <dbReference type="Proteomes" id="UP000236884"/>
    </source>
</evidence>
<dbReference type="InterPro" id="IPR018728">
    <property type="entry name" value="DUF2268"/>
</dbReference>
<evidence type="ECO:0000259" key="1">
    <source>
        <dbReference type="Pfam" id="PF10026"/>
    </source>
</evidence>
<gene>
    <name evidence="2" type="ORF">GJW-30_1_03342</name>
</gene>
<proteinExistence type="predicted"/>
<dbReference type="OrthoDB" id="69012at2"/>
<reference evidence="2 3" key="1">
    <citation type="submission" date="2015-08" db="EMBL/GenBank/DDBJ databases">
        <title>Investigation of the bacterial diversity of lava forest soil.</title>
        <authorList>
            <person name="Lee J.S."/>
        </authorList>
    </citation>
    <scope>NUCLEOTIDE SEQUENCE [LARGE SCALE GENOMIC DNA]</scope>
    <source>
        <strain evidence="2 3">GJW-30</strain>
    </source>
</reference>